<accession>A0A9D5R8W7</accession>
<keyword evidence="1" id="KW-0472">Membrane</keyword>
<gene>
    <name evidence="2" type="ORF">INF28_08185</name>
</gene>
<dbReference type="EMBL" id="JADCKB010000016">
    <property type="protein sequence ID" value="MBE5040435.1"/>
    <property type="molecule type" value="Genomic_DNA"/>
</dbReference>
<sequence>MSVINLLKKDWLSYRKTMVWALAYLVLFGISFQSFMGQGAYVLTITLAVYIAAIGSIQYDEKNRIDNFLGILPLRRSAVIAEKFLLADLFFLIGILVYAVLAWINLALLDAILYPVPEPLGIALSFLCVSVMNLISIPISYKYGSNRGRIMAALISAMIFAGVVIGVGTAGGLIGGRLPNSGLLIGVFLLLGALCQWAGFRIACSIYQKRDI</sequence>
<dbReference type="AlphaFoldDB" id="A0A9D5R8W7"/>
<feature type="transmembrane region" description="Helical" evidence="1">
    <location>
        <begin position="181"/>
        <end position="200"/>
    </location>
</feature>
<reference evidence="2" key="1">
    <citation type="submission" date="2020-10" db="EMBL/GenBank/DDBJ databases">
        <title>ChiBAC.</title>
        <authorList>
            <person name="Zenner C."/>
            <person name="Hitch T.C.A."/>
            <person name="Clavel T."/>
        </authorList>
    </citation>
    <scope>NUCLEOTIDE SEQUENCE</scope>
    <source>
        <strain evidence="2">DSM 107454</strain>
    </source>
</reference>
<evidence type="ECO:0000256" key="1">
    <source>
        <dbReference type="SAM" id="Phobius"/>
    </source>
</evidence>
<dbReference type="PANTHER" id="PTHR41309:SF2">
    <property type="entry name" value="MEMBRANE PROTEIN"/>
    <property type="match status" value="1"/>
</dbReference>
<dbReference type="Proteomes" id="UP000806542">
    <property type="component" value="Unassembled WGS sequence"/>
</dbReference>
<feature type="transmembrane region" description="Helical" evidence="1">
    <location>
        <begin position="84"/>
        <end position="108"/>
    </location>
</feature>
<feature type="transmembrane region" description="Helical" evidence="1">
    <location>
        <begin position="41"/>
        <end position="59"/>
    </location>
</feature>
<keyword evidence="1" id="KW-1133">Transmembrane helix</keyword>
<keyword evidence="3" id="KW-1185">Reference proteome</keyword>
<feature type="transmembrane region" description="Helical" evidence="1">
    <location>
        <begin position="153"/>
        <end position="175"/>
    </location>
</feature>
<name>A0A9D5R8W7_9FIRM</name>
<keyword evidence="1" id="KW-0812">Transmembrane</keyword>
<proteinExistence type="predicted"/>
<evidence type="ECO:0000313" key="3">
    <source>
        <dbReference type="Proteomes" id="UP000806542"/>
    </source>
</evidence>
<comment type="caution">
    <text evidence="2">The sequence shown here is derived from an EMBL/GenBank/DDBJ whole genome shotgun (WGS) entry which is preliminary data.</text>
</comment>
<feature type="transmembrane region" description="Helical" evidence="1">
    <location>
        <begin position="17"/>
        <end position="35"/>
    </location>
</feature>
<evidence type="ECO:0000313" key="2">
    <source>
        <dbReference type="EMBL" id="MBE5040435.1"/>
    </source>
</evidence>
<dbReference type="Pfam" id="PF13346">
    <property type="entry name" value="ABC2_membrane_5"/>
    <property type="match status" value="1"/>
</dbReference>
<dbReference type="InterPro" id="IPR025699">
    <property type="entry name" value="ABC2_memb-like"/>
</dbReference>
<dbReference type="RefSeq" id="WP_226392988.1">
    <property type="nucleotide sequence ID" value="NZ_JADCKB010000016.1"/>
</dbReference>
<organism evidence="2 3">
    <name type="scientific">Ructibacterium gallinarum</name>
    <dbReference type="NCBI Taxonomy" id="2779355"/>
    <lineage>
        <taxon>Bacteria</taxon>
        <taxon>Bacillati</taxon>
        <taxon>Bacillota</taxon>
        <taxon>Clostridia</taxon>
        <taxon>Eubacteriales</taxon>
        <taxon>Oscillospiraceae</taxon>
        <taxon>Ructibacterium</taxon>
    </lineage>
</organism>
<feature type="transmembrane region" description="Helical" evidence="1">
    <location>
        <begin position="120"/>
        <end position="141"/>
    </location>
</feature>
<dbReference type="PANTHER" id="PTHR41309">
    <property type="entry name" value="MEMBRANE PROTEIN-RELATED"/>
    <property type="match status" value="1"/>
</dbReference>
<protein>
    <submittedName>
        <fullName evidence="2">ABC-2 transporter permease</fullName>
    </submittedName>
</protein>